<keyword evidence="9" id="KW-1185">Reference proteome</keyword>
<protein>
    <recommendedName>
        <fullName evidence="7">Type II secretion system protein GspF domain-containing protein</fullName>
    </recommendedName>
</protein>
<comment type="subcellular location">
    <subcellularLocation>
        <location evidence="1">Cell membrane</location>
        <topology evidence="1">Multi-pass membrane protein</topology>
    </subcellularLocation>
</comment>
<feature type="domain" description="Type II secretion system protein GspF" evidence="7">
    <location>
        <begin position="148"/>
        <end position="270"/>
    </location>
</feature>
<keyword evidence="3 6" id="KW-0812">Transmembrane</keyword>
<reference evidence="8" key="2">
    <citation type="submission" date="2020-09" db="EMBL/GenBank/DDBJ databases">
        <authorList>
            <person name="Sun Q."/>
            <person name="Ohkuma M."/>
        </authorList>
    </citation>
    <scope>NUCLEOTIDE SEQUENCE</scope>
    <source>
        <strain evidence="8">JCM 4059</strain>
    </source>
</reference>
<proteinExistence type="predicted"/>
<name>A0A919EF76_9ACTN</name>
<evidence type="ECO:0000259" key="7">
    <source>
        <dbReference type="Pfam" id="PF00482"/>
    </source>
</evidence>
<dbReference type="InterPro" id="IPR018076">
    <property type="entry name" value="T2SS_GspF_dom"/>
</dbReference>
<feature type="transmembrane region" description="Helical" evidence="6">
    <location>
        <begin position="250"/>
        <end position="275"/>
    </location>
</feature>
<reference evidence="8" key="1">
    <citation type="journal article" date="2014" name="Int. J. Syst. Evol. Microbiol.">
        <title>Complete genome sequence of Corynebacterium casei LMG S-19264T (=DSM 44701T), isolated from a smear-ripened cheese.</title>
        <authorList>
            <consortium name="US DOE Joint Genome Institute (JGI-PGF)"/>
            <person name="Walter F."/>
            <person name="Albersmeier A."/>
            <person name="Kalinowski J."/>
            <person name="Ruckert C."/>
        </authorList>
    </citation>
    <scope>NUCLEOTIDE SEQUENCE</scope>
    <source>
        <strain evidence="8">JCM 4059</strain>
    </source>
</reference>
<evidence type="ECO:0000313" key="9">
    <source>
        <dbReference type="Proteomes" id="UP000638313"/>
    </source>
</evidence>
<dbReference type="PANTHER" id="PTHR35007">
    <property type="entry name" value="INTEGRAL MEMBRANE PROTEIN-RELATED"/>
    <property type="match status" value="1"/>
</dbReference>
<evidence type="ECO:0000256" key="6">
    <source>
        <dbReference type="SAM" id="Phobius"/>
    </source>
</evidence>
<dbReference type="Pfam" id="PF00482">
    <property type="entry name" value="T2SSF"/>
    <property type="match status" value="1"/>
</dbReference>
<evidence type="ECO:0000256" key="3">
    <source>
        <dbReference type="ARBA" id="ARBA00022692"/>
    </source>
</evidence>
<evidence type="ECO:0000256" key="5">
    <source>
        <dbReference type="ARBA" id="ARBA00023136"/>
    </source>
</evidence>
<comment type="caution">
    <text evidence="8">The sequence shown here is derived from an EMBL/GenBank/DDBJ whole genome shotgun (WGS) entry which is preliminary data.</text>
</comment>
<evidence type="ECO:0000313" key="8">
    <source>
        <dbReference type="EMBL" id="GHF62775.1"/>
    </source>
</evidence>
<dbReference type="PANTHER" id="PTHR35007:SF3">
    <property type="entry name" value="POSSIBLE CONSERVED ALANINE RICH MEMBRANE PROTEIN"/>
    <property type="match status" value="1"/>
</dbReference>
<keyword evidence="5 6" id="KW-0472">Membrane</keyword>
<evidence type="ECO:0000256" key="2">
    <source>
        <dbReference type="ARBA" id="ARBA00022475"/>
    </source>
</evidence>
<gene>
    <name evidence="8" type="ORF">GCM10010218_50330</name>
</gene>
<evidence type="ECO:0000256" key="1">
    <source>
        <dbReference type="ARBA" id="ARBA00004651"/>
    </source>
</evidence>
<keyword evidence="2" id="KW-1003">Cell membrane</keyword>
<dbReference type="EMBL" id="BNBD01000012">
    <property type="protein sequence ID" value="GHF62775.1"/>
    <property type="molecule type" value="Genomic_DNA"/>
</dbReference>
<feature type="transmembrane region" description="Helical" evidence="6">
    <location>
        <begin position="88"/>
        <end position="116"/>
    </location>
</feature>
<evidence type="ECO:0000256" key="4">
    <source>
        <dbReference type="ARBA" id="ARBA00022989"/>
    </source>
</evidence>
<accession>A0A919EF76</accession>
<dbReference type="GO" id="GO:0005886">
    <property type="term" value="C:plasma membrane"/>
    <property type="evidence" value="ECO:0007669"/>
    <property type="project" value="UniProtKB-SubCell"/>
</dbReference>
<dbReference type="Proteomes" id="UP000638313">
    <property type="component" value="Unassembled WGS sequence"/>
</dbReference>
<sequence length="285" mass="28502">MKGEGEVDGMFVHSLWAVVLVVLAALAVWCVRAAAAGAGGAGATGGRGRHRRTVRRRAAALLDRTTPVARPRARQRRIDALTEGRRGAVLVCGAGLLLGGMLGGVLGGVAGAGAGWGVRRRWLRAQAERRAAREAPAEVVQQQLPLAADLLAACLAAGAGPREAAEAVGVSLGGPVGAGLARAAAEVRLGGDPAVAWGRLGSLPGAGAPARCLERAQATGVPAVEPMARLADRLRAAQARSAAVRARRAGVLATAPLGLCFLPAFLAVGVVPVVVGLGGGLMKGG</sequence>
<keyword evidence="4 6" id="KW-1133">Transmembrane helix</keyword>
<dbReference type="AlphaFoldDB" id="A0A919EF76"/>
<organism evidence="8 9">
    <name type="scientific">Streptomyces mashuensis</name>
    <dbReference type="NCBI Taxonomy" id="33904"/>
    <lineage>
        <taxon>Bacteria</taxon>
        <taxon>Bacillati</taxon>
        <taxon>Actinomycetota</taxon>
        <taxon>Actinomycetes</taxon>
        <taxon>Kitasatosporales</taxon>
        <taxon>Streptomycetaceae</taxon>
        <taxon>Streptomyces</taxon>
    </lineage>
</organism>